<protein>
    <submittedName>
        <fullName evidence="1">Uncharacterized protein</fullName>
    </submittedName>
</protein>
<evidence type="ECO:0000313" key="1">
    <source>
        <dbReference type="EMBL" id="ALI35693.1"/>
    </source>
</evidence>
<gene>
    <name evidence="1" type="ORF">NMY3_01490</name>
</gene>
<accession>A0A654LZD6</accession>
<name>A0A654LZD6_9ARCH</name>
<dbReference type="AlphaFoldDB" id="A0A654LZD6"/>
<reference evidence="2" key="1">
    <citation type="submission" date="2015-10" db="EMBL/GenBank/DDBJ databases">
        <title>Niche specialization of a soil ammonia-oxidizing archaeon, Candidatus Nitrosocosmicus oleophilus.</title>
        <authorList>
            <person name="Jung M.-Y."/>
            <person name="Rhee S.-K."/>
        </authorList>
    </citation>
    <scope>NUCLEOTIDE SEQUENCE [LARGE SCALE GENOMIC DNA]</scope>
    <source>
        <strain evidence="2">MY3</strain>
    </source>
</reference>
<keyword evidence="2" id="KW-1185">Reference proteome</keyword>
<evidence type="ECO:0000313" key="2">
    <source>
        <dbReference type="Proteomes" id="UP000058925"/>
    </source>
</evidence>
<dbReference type="EMBL" id="CP012850">
    <property type="protein sequence ID" value="ALI35693.1"/>
    <property type="molecule type" value="Genomic_DNA"/>
</dbReference>
<proteinExistence type="predicted"/>
<dbReference type="Proteomes" id="UP000058925">
    <property type="component" value="Chromosome"/>
</dbReference>
<dbReference type="KEGG" id="taa:NMY3_01490"/>
<sequence length="29" mass="3409">MIDSLLFDCRKDDVINEENTIRIMTPNVI</sequence>
<organism evidence="1 2">
    <name type="scientific">Candidatus Nitrosocosmicus oleophilus</name>
    <dbReference type="NCBI Taxonomy" id="1353260"/>
    <lineage>
        <taxon>Archaea</taxon>
        <taxon>Nitrososphaerota</taxon>
        <taxon>Nitrososphaeria</taxon>
        <taxon>Nitrososphaerales</taxon>
        <taxon>Nitrososphaeraceae</taxon>
        <taxon>Candidatus Nitrosocosmicus</taxon>
    </lineage>
</organism>